<evidence type="ECO:0000256" key="2">
    <source>
        <dbReference type="ARBA" id="ARBA00022490"/>
    </source>
</evidence>
<keyword evidence="3" id="KW-0597">Phosphoprotein</keyword>
<dbReference type="CDD" id="cd00096">
    <property type="entry name" value="Ig"/>
    <property type="match status" value="1"/>
</dbReference>
<dbReference type="SMART" id="SM00408">
    <property type="entry name" value="IGc2"/>
    <property type="match status" value="1"/>
</dbReference>
<keyword evidence="8" id="KW-1185">Reference proteome</keyword>
<proteinExistence type="predicted"/>
<dbReference type="Gene3D" id="2.60.40.10">
    <property type="entry name" value="Immunoglobulins"/>
    <property type="match status" value="1"/>
</dbReference>
<evidence type="ECO:0000256" key="5">
    <source>
        <dbReference type="ARBA" id="ARBA00023319"/>
    </source>
</evidence>
<keyword evidence="4" id="KW-1015">Disulfide bond</keyword>
<dbReference type="FunFam" id="2.60.40.10:FF:000032">
    <property type="entry name" value="palladin isoform X1"/>
    <property type="match status" value="1"/>
</dbReference>
<dbReference type="SUPFAM" id="SSF48726">
    <property type="entry name" value="Immunoglobulin"/>
    <property type="match status" value="1"/>
</dbReference>
<dbReference type="Proteomes" id="UP000694546">
    <property type="component" value="Chromosome 16"/>
</dbReference>
<reference evidence="7" key="1">
    <citation type="submission" date="2025-08" db="UniProtKB">
        <authorList>
            <consortium name="Ensembl"/>
        </authorList>
    </citation>
    <scope>IDENTIFICATION</scope>
</reference>
<dbReference type="SMART" id="SM00409">
    <property type="entry name" value="IG"/>
    <property type="match status" value="1"/>
</dbReference>
<dbReference type="GeneTree" id="ENSGT01110000267173"/>
<dbReference type="InterPro" id="IPR003599">
    <property type="entry name" value="Ig_sub"/>
</dbReference>
<dbReference type="OMA" id="ADLWACT"/>
<organism evidence="7 8">
    <name type="scientific">Gadus morhua</name>
    <name type="common">Atlantic cod</name>
    <dbReference type="NCBI Taxonomy" id="8049"/>
    <lineage>
        <taxon>Eukaryota</taxon>
        <taxon>Metazoa</taxon>
        <taxon>Chordata</taxon>
        <taxon>Craniata</taxon>
        <taxon>Vertebrata</taxon>
        <taxon>Euteleostomi</taxon>
        <taxon>Actinopterygii</taxon>
        <taxon>Neopterygii</taxon>
        <taxon>Teleostei</taxon>
        <taxon>Neoteleostei</taxon>
        <taxon>Acanthomorphata</taxon>
        <taxon>Zeiogadaria</taxon>
        <taxon>Gadariae</taxon>
        <taxon>Gadiformes</taxon>
        <taxon>Gadoidei</taxon>
        <taxon>Gadidae</taxon>
        <taxon>Gadus</taxon>
    </lineage>
</organism>
<evidence type="ECO:0000313" key="7">
    <source>
        <dbReference type="Ensembl" id="ENSGMOP00000065195.1"/>
    </source>
</evidence>
<comment type="subcellular location">
    <subcellularLocation>
        <location evidence="1">Cytoplasm</location>
    </subcellularLocation>
</comment>
<dbReference type="Pfam" id="PF07679">
    <property type="entry name" value="I-set"/>
    <property type="match status" value="1"/>
</dbReference>
<dbReference type="InterPro" id="IPR052385">
    <property type="entry name" value="Obscurin/Obscurin-like_Reg"/>
</dbReference>
<dbReference type="InterPro" id="IPR013098">
    <property type="entry name" value="Ig_I-set"/>
</dbReference>
<dbReference type="InterPro" id="IPR036179">
    <property type="entry name" value="Ig-like_dom_sf"/>
</dbReference>
<evidence type="ECO:0000259" key="6">
    <source>
        <dbReference type="PROSITE" id="PS50835"/>
    </source>
</evidence>
<dbReference type="PROSITE" id="PS50835">
    <property type="entry name" value="IG_LIKE"/>
    <property type="match status" value="1"/>
</dbReference>
<feature type="domain" description="Ig-like" evidence="6">
    <location>
        <begin position="21"/>
        <end position="101"/>
    </location>
</feature>
<keyword evidence="2" id="KW-0963">Cytoplasm</keyword>
<dbReference type="PANTHER" id="PTHR35971:SF5">
    <property type="entry name" value="OBSCURIN LIKE CYTOSKELETAL ADAPTOR 1"/>
    <property type="match status" value="1"/>
</dbReference>
<reference evidence="7" key="2">
    <citation type="submission" date="2025-09" db="UniProtKB">
        <authorList>
            <consortium name="Ensembl"/>
        </authorList>
    </citation>
    <scope>IDENTIFICATION</scope>
</reference>
<accession>A0A8C5CPE6</accession>
<dbReference type="InterPro" id="IPR013783">
    <property type="entry name" value="Ig-like_fold"/>
</dbReference>
<keyword evidence="5" id="KW-0393">Immunoglobulin domain</keyword>
<dbReference type="PANTHER" id="PTHR35971">
    <property type="entry name" value="SI:DKEY-31G6.6"/>
    <property type="match status" value="1"/>
</dbReference>
<sequence>KTFVTSLPSSTRRLCLSARSPSTTLRSPCKEGQSCTLTCQLSVPNGKTEWLKNGKQIDVKGRFTSEVKHKIQKLVIEELKPEDQGRYSCRYQNLESTAELWVEGLYTET</sequence>
<dbReference type="InterPro" id="IPR003598">
    <property type="entry name" value="Ig_sub2"/>
</dbReference>
<dbReference type="AlphaFoldDB" id="A0A8C5CPE6"/>
<dbReference type="Ensembl" id="ENSGMOT00000028765.1">
    <property type="protein sequence ID" value="ENSGMOP00000065195.1"/>
    <property type="gene ID" value="ENSGMOG00000034373.1"/>
</dbReference>
<evidence type="ECO:0000313" key="8">
    <source>
        <dbReference type="Proteomes" id="UP000694546"/>
    </source>
</evidence>
<protein>
    <recommendedName>
        <fullName evidence="6">Ig-like domain-containing protein</fullName>
    </recommendedName>
</protein>
<name>A0A8C5CPE6_GADMO</name>
<evidence type="ECO:0000256" key="4">
    <source>
        <dbReference type="ARBA" id="ARBA00023157"/>
    </source>
</evidence>
<dbReference type="GO" id="GO:0005737">
    <property type="term" value="C:cytoplasm"/>
    <property type="evidence" value="ECO:0007669"/>
    <property type="project" value="UniProtKB-SubCell"/>
</dbReference>
<evidence type="ECO:0000256" key="3">
    <source>
        <dbReference type="ARBA" id="ARBA00022553"/>
    </source>
</evidence>
<dbReference type="InterPro" id="IPR007110">
    <property type="entry name" value="Ig-like_dom"/>
</dbReference>
<evidence type="ECO:0000256" key="1">
    <source>
        <dbReference type="ARBA" id="ARBA00004496"/>
    </source>
</evidence>